<feature type="region of interest" description="Disordered" evidence="8">
    <location>
        <begin position="981"/>
        <end position="1060"/>
    </location>
</feature>
<feature type="compositionally biased region" description="Basic and acidic residues" evidence="8">
    <location>
        <begin position="981"/>
        <end position="1006"/>
    </location>
</feature>
<name>A0A7D9H144_DEKBR</name>
<organism evidence="10 11">
    <name type="scientific">Dekkera bruxellensis</name>
    <name type="common">Brettanomyces custersii</name>
    <dbReference type="NCBI Taxonomy" id="5007"/>
    <lineage>
        <taxon>Eukaryota</taxon>
        <taxon>Fungi</taxon>
        <taxon>Dikarya</taxon>
        <taxon>Ascomycota</taxon>
        <taxon>Saccharomycotina</taxon>
        <taxon>Pichiomycetes</taxon>
        <taxon>Pichiales</taxon>
        <taxon>Pichiaceae</taxon>
        <taxon>Brettanomyces</taxon>
    </lineage>
</organism>
<dbReference type="SMART" id="SM00543">
    <property type="entry name" value="MIF4G"/>
    <property type="match status" value="1"/>
</dbReference>
<dbReference type="Gene3D" id="1.25.40.180">
    <property type="match status" value="1"/>
</dbReference>
<dbReference type="InterPro" id="IPR003890">
    <property type="entry name" value="MIF4G-like_typ-3"/>
</dbReference>
<evidence type="ECO:0000313" key="11">
    <source>
        <dbReference type="Proteomes" id="UP000478008"/>
    </source>
</evidence>
<dbReference type="FunFam" id="1.25.40.180:FF:000020">
    <property type="entry name" value="Eukaryotic translation initiation factor subunit"/>
    <property type="match status" value="1"/>
</dbReference>
<feature type="domain" description="MIF4G" evidence="9">
    <location>
        <begin position="740"/>
        <end position="979"/>
    </location>
</feature>
<feature type="compositionally biased region" description="Low complexity" evidence="8">
    <location>
        <begin position="1101"/>
        <end position="1118"/>
    </location>
</feature>
<evidence type="ECO:0000313" key="10">
    <source>
        <dbReference type="EMBL" id="VUG17464.1"/>
    </source>
</evidence>
<dbReference type="InterPro" id="IPR036211">
    <property type="entry name" value="eIF4G_eIF4E-bd_sf"/>
</dbReference>
<keyword evidence="11" id="KW-1185">Reference proteome</keyword>
<feature type="compositionally biased region" description="Basic and acidic residues" evidence="8">
    <location>
        <begin position="323"/>
        <end position="339"/>
    </location>
</feature>
<sequence>MGSSSEQTSTGSPATAEKKIAQANEQASEQPKQQQKNSPAVSAASSPATVNASTGNAQAPSAASSSSSSSFNAGHRRGSSTSYRKNNGGRRGNGYNHRHYNQRPQNPPMYAAARGWTEYMNQQYYAAAAAAAQGYYYNPQAPAPQGFFTPVMGAMPGVIPGAVNEDNGARASHPVDLPAKPASHAGISIKTKDGRPVSFAQFKKAENFEPSNAPVTAVLKTPVPEQKPSPKPVKKPEVVAVKEEEANKSKENKNAFKEAILAKIRAKKALEAQKKEATVQKPTQKPETAESADKKPAASSVETKSTKIEKPAPTPAKSIPVTKTEKKELSVEKPVEKVSKVPSAPVTTAVEKKEEETEKQEKKLTEPVKKEVAEPVAEKPAAEKPVAEKPVAEKPAAEKPVAEKSVTEKPAAEKPSAEKPSSKVSMAQLIAQKNDAKSQPAGEVETPAKQAIPSLPTTPSSLPVHIPQKPTLSSKSENLMSTAITNAAVSRLEQDISESQSADAKEAENNVSKVTMSQFFERIKAAKPVENVYKFSYPDGVILPDEKFQSYHKKTYDPGFLYQFCEACDFEVDDDWKTKYSSHVLLLDRSGSKGGFRNGSQYGGRGMSRNGPRGEYNGSRNGSRGGSSRRRSGRGEKSRQGSRRRKDSHRSRRGEPRDMREMREIGHGSRHEEWNSNPEENAGSREAASAPAIPETLPNGEPLLKKAEHKWVPRSLRKKEKEVKYAPDGKTVLLEEDDIRSKTQSLLNKLTLEQFDNITGKMLEVANQSKWEEDAQALKLVIEITFAKACDEPHWSNMYARWCFKLCKDVDPEVKDSKDEELGETRNSGSNLVHYLLVSRCQTEYEKGWEDKLPTNPDGSQLEPEMMSDEYYKMAAAKRRGLGLVRFIGELFSYKLLNRHVIMRCIVEILSKDEPSDDAMETLSQLLKTCGPSLDQTSEGKHHLDLAFSKIHTLLDTSKSLTSRIKFSILDMMELRKRNWRDENAEKSGPKTIQEIHMEAERKREQEEYEKEMRRRHHGGRGGMDHRGGSRMGSRAGSRLGSRSNSSRWGSSDRLSSKDLSKVGVVRNSSEGSLGPFKKNKTFQTLASLRRGRDRSSDNFTTVSGSMRSSSTRSTTNTPPTPEPREASVNRFAALGLDEDEDDDEEEEEEEEAERGNADEDAASSNKESTEDNVKSNGKPEDQKDEQ</sequence>
<comment type="subcellular location">
    <subcellularLocation>
        <location evidence="1">Cytoplasm</location>
    </subcellularLocation>
</comment>
<evidence type="ECO:0000256" key="7">
    <source>
        <dbReference type="ARBA" id="ARBA00022917"/>
    </source>
</evidence>
<feature type="compositionally biased region" description="Basic and acidic residues" evidence="8">
    <location>
        <begin position="287"/>
        <end position="296"/>
    </location>
</feature>
<feature type="compositionally biased region" description="Gly residues" evidence="8">
    <location>
        <begin position="592"/>
        <end position="606"/>
    </location>
</feature>
<comment type="similarity">
    <text evidence="2">Belongs to the eukaryotic initiation factor 4G family.</text>
</comment>
<dbReference type="Pfam" id="PF02854">
    <property type="entry name" value="MIF4G"/>
    <property type="match status" value="1"/>
</dbReference>
<feature type="compositionally biased region" description="Acidic residues" evidence="8">
    <location>
        <begin position="1137"/>
        <end position="1153"/>
    </location>
</feature>
<feature type="compositionally biased region" description="Basic and acidic residues" evidence="8">
    <location>
        <begin position="350"/>
        <end position="421"/>
    </location>
</feature>
<feature type="region of interest" description="Disordered" evidence="8">
    <location>
        <begin position="589"/>
        <end position="701"/>
    </location>
</feature>
<evidence type="ECO:0000256" key="4">
    <source>
        <dbReference type="ARBA" id="ARBA00022540"/>
    </source>
</evidence>
<feature type="compositionally biased region" description="Low complexity" evidence="8">
    <location>
        <begin position="453"/>
        <end position="463"/>
    </location>
</feature>
<dbReference type="SUPFAM" id="SSF101489">
    <property type="entry name" value="Eukaryotic initiation factor 4f subunit eIF4g, eIF4e-binding domain"/>
    <property type="match status" value="1"/>
</dbReference>
<dbReference type="SUPFAM" id="SSF48371">
    <property type="entry name" value="ARM repeat"/>
    <property type="match status" value="1"/>
</dbReference>
<dbReference type="GO" id="GO:0016281">
    <property type="term" value="C:eukaryotic translation initiation factor 4F complex"/>
    <property type="evidence" value="ECO:0007669"/>
    <property type="project" value="TreeGrafter"/>
</dbReference>
<dbReference type="Gene3D" id="1.20.970.30">
    <property type="entry name" value="eIF4G, eIF4E-binding domain"/>
    <property type="match status" value="1"/>
</dbReference>
<protein>
    <submittedName>
        <fullName evidence="10">DEBR0S2_07822g1_1</fullName>
    </submittedName>
</protein>
<evidence type="ECO:0000256" key="3">
    <source>
        <dbReference type="ARBA" id="ARBA00022490"/>
    </source>
</evidence>
<feature type="compositionally biased region" description="Polar residues" evidence="8">
    <location>
        <begin position="1"/>
        <end position="13"/>
    </location>
</feature>
<keyword evidence="5" id="KW-0597">Phosphoprotein</keyword>
<evidence type="ECO:0000256" key="8">
    <source>
        <dbReference type="SAM" id="MobiDB-lite"/>
    </source>
</evidence>
<feature type="compositionally biased region" description="Polar residues" evidence="8">
    <location>
        <begin position="23"/>
        <end position="36"/>
    </location>
</feature>
<dbReference type="GO" id="GO:0003743">
    <property type="term" value="F:translation initiation factor activity"/>
    <property type="evidence" value="ECO:0007669"/>
    <property type="project" value="UniProtKB-KW"/>
</dbReference>
<proteinExistence type="inferred from homology"/>
<keyword evidence="4" id="KW-0396">Initiation factor</keyword>
<evidence type="ECO:0000256" key="5">
    <source>
        <dbReference type="ARBA" id="ARBA00022553"/>
    </source>
</evidence>
<keyword evidence="3" id="KW-0963">Cytoplasm</keyword>
<feature type="region of interest" description="Disordered" evidence="8">
    <location>
        <begin position="1"/>
        <end position="106"/>
    </location>
</feature>
<evidence type="ECO:0000256" key="1">
    <source>
        <dbReference type="ARBA" id="ARBA00004496"/>
    </source>
</evidence>
<reference evidence="10 11" key="1">
    <citation type="submission" date="2019-07" db="EMBL/GenBank/DDBJ databases">
        <authorList>
            <person name="Friedrich A."/>
            <person name="Schacherer J."/>
        </authorList>
    </citation>
    <scope>NUCLEOTIDE SEQUENCE [LARGE SCALE GENOMIC DNA]</scope>
</reference>
<evidence type="ECO:0000256" key="2">
    <source>
        <dbReference type="ARBA" id="ARBA00005775"/>
    </source>
</evidence>
<evidence type="ECO:0000259" key="9">
    <source>
        <dbReference type="SMART" id="SM00543"/>
    </source>
</evidence>
<feature type="compositionally biased region" description="Basic and acidic residues" evidence="8">
    <location>
        <begin position="1168"/>
        <end position="1187"/>
    </location>
</feature>
<feature type="region of interest" description="Disordered" evidence="8">
    <location>
        <begin position="1084"/>
        <end position="1187"/>
    </location>
</feature>
<dbReference type="InterPro" id="IPR022745">
    <property type="entry name" value="eIF4G1_eIF4E-bd"/>
</dbReference>
<feature type="region of interest" description="Disordered" evidence="8">
    <location>
        <begin position="269"/>
        <end position="464"/>
    </location>
</feature>
<feature type="compositionally biased region" description="Low complexity" evidence="8">
    <location>
        <begin position="1032"/>
        <end position="1054"/>
    </location>
</feature>
<gene>
    <name evidence="10" type="ORF">DEBR0S2_07822G</name>
</gene>
<evidence type="ECO:0000256" key="6">
    <source>
        <dbReference type="ARBA" id="ARBA00022884"/>
    </source>
</evidence>
<keyword evidence="6" id="KW-0694">RNA-binding</keyword>
<dbReference type="InterPro" id="IPR016024">
    <property type="entry name" value="ARM-type_fold"/>
</dbReference>
<dbReference type="GO" id="GO:0010494">
    <property type="term" value="C:cytoplasmic stress granule"/>
    <property type="evidence" value="ECO:0007669"/>
    <property type="project" value="UniProtKB-ARBA"/>
</dbReference>
<dbReference type="PANTHER" id="PTHR23253:SF9">
    <property type="entry name" value="EUKARYOTIC TRANSLATION INITIATION FACTOR 4 GAMMA 2"/>
    <property type="match status" value="1"/>
</dbReference>
<feature type="compositionally biased region" description="Low complexity" evidence="8">
    <location>
        <begin position="61"/>
        <end position="70"/>
    </location>
</feature>
<dbReference type="Proteomes" id="UP000478008">
    <property type="component" value="Unassembled WGS sequence"/>
</dbReference>
<dbReference type="AlphaFoldDB" id="A0A7D9H144"/>
<dbReference type="Pfam" id="PF12152">
    <property type="entry name" value="eIF_4G1"/>
    <property type="match status" value="1"/>
</dbReference>
<keyword evidence="7" id="KW-0648">Protein biosynthesis</keyword>
<feature type="compositionally biased region" description="Low complexity" evidence="8">
    <location>
        <begin position="37"/>
        <end position="54"/>
    </location>
</feature>
<feature type="compositionally biased region" description="Basic and acidic residues" evidence="8">
    <location>
        <begin position="269"/>
        <end position="278"/>
    </location>
</feature>
<dbReference type="GO" id="GO:0003729">
    <property type="term" value="F:mRNA binding"/>
    <property type="evidence" value="ECO:0007669"/>
    <property type="project" value="TreeGrafter"/>
</dbReference>
<dbReference type="EMBL" id="CABFWN010000002">
    <property type="protein sequence ID" value="VUG17464.1"/>
    <property type="molecule type" value="Genomic_DNA"/>
</dbReference>
<feature type="compositionally biased region" description="Basic and acidic residues" evidence="8">
    <location>
        <begin position="653"/>
        <end position="674"/>
    </location>
</feature>
<accession>A0A7D9H144</accession>
<feature type="compositionally biased region" description="Basic residues" evidence="8">
    <location>
        <begin position="640"/>
        <end position="652"/>
    </location>
</feature>
<dbReference type="PANTHER" id="PTHR23253">
    <property type="entry name" value="EUKARYOTIC TRANSLATION INITIATION FACTOR 4 GAMMA"/>
    <property type="match status" value="1"/>
</dbReference>